<reference evidence="1" key="1">
    <citation type="journal article" date="2021" name="New Phytol.">
        <title>Evolutionary innovations through gain and loss of genes in the ectomycorrhizal Boletales.</title>
        <authorList>
            <person name="Wu G."/>
            <person name="Miyauchi S."/>
            <person name="Morin E."/>
            <person name="Kuo A."/>
            <person name="Drula E."/>
            <person name="Varga T."/>
            <person name="Kohler A."/>
            <person name="Feng B."/>
            <person name="Cao Y."/>
            <person name="Lipzen A."/>
            <person name="Daum C."/>
            <person name="Hundley H."/>
            <person name="Pangilinan J."/>
            <person name="Johnson J."/>
            <person name="Barry K."/>
            <person name="LaButti K."/>
            <person name="Ng V."/>
            <person name="Ahrendt S."/>
            <person name="Min B."/>
            <person name="Choi I.G."/>
            <person name="Park H."/>
            <person name="Plett J.M."/>
            <person name="Magnuson J."/>
            <person name="Spatafora J.W."/>
            <person name="Nagy L.G."/>
            <person name="Henrissat B."/>
            <person name="Grigoriev I.V."/>
            <person name="Yang Z.L."/>
            <person name="Xu J."/>
            <person name="Martin F.M."/>
        </authorList>
    </citation>
    <scope>NUCLEOTIDE SEQUENCE</scope>
    <source>
        <strain evidence="1">KUC20120723A-06</strain>
    </source>
</reference>
<gene>
    <name evidence="1" type="ORF">BV22DRAFT_848612</name>
</gene>
<dbReference type="Proteomes" id="UP000790709">
    <property type="component" value="Unassembled WGS sequence"/>
</dbReference>
<dbReference type="EMBL" id="MU266638">
    <property type="protein sequence ID" value="KAH7919698.1"/>
    <property type="molecule type" value="Genomic_DNA"/>
</dbReference>
<protein>
    <submittedName>
        <fullName evidence="1">Uncharacterized protein</fullName>
    </submittedName>
</protein>
<evidence type="ECO:0000313" key="1">
    <source>
        <dbReference type="EMBL" id="KAH7919698.1"/>
    </source>
</evidence>
<evidence type="ECO:0000313" key="2">
    <source>
        <dbReference type="Proteomes" id="UP000790709"/>
    </source>
</evidence>
<sequence length="161" mass="17790">MFRRLLIIGGYEKSFSGGQSNQSVRAAAPQPWTLWAPKHVPHLEEAARCTTLYVASAGRHNPMADQNCHHKCKSVLYHILRGLMTVPPSAASSYHRHWGCALLQSLSVFGIEDLVIPSYMMSLLGLNARVTMPVGRQVSSRPIRLLSRALMTSRAPSRGGR</sequence>
<organism evidence="1 2">
    <name type="scientific">Leucogyrophana mollusca</name>
    <dbReference type="NCBI Taxonomy" id="85980"/>
    <lineage>
        <taxon>Eukaryota</taxon>
        <taxon>Fungi</taxon>
        <taxon>Dikarya</taxon>
        <taxon>Basidiomycota</taxon>
        <taxon>Agaricomycotina</taxon>
        <taxon>Agaricomycetes</taxon>
        <taxon>Agaricomycetidae</taxon>
        <taxon>Boletales</taxon>
        <taxon>Boletales incertae sedis</taxon>
        <taxon>Leucogyrophana</taxon>
    </lineage>
</organism>
<proteinExistence type="predicted"/>
<comment type="caution">
    <text evidence="1">The sequence shown here is derived from an EMBL/GenBank/DDBJ whole genome shotgun (WGS) entry which is preliminary data.</text>
</comment>
<accession>A0ACB8B3F5</accession>
<keyword evidence="2" id="KW-1185">Reference proteome</keyword>
<name>A0ACB8B3F5_9AGAM</name>